<keyword evidence="6" id="KW-1185">Reference proteome</keyword>
<dbReference type="eggNOG" id="COG0454">
    <property type="taxonomic scope" value="Bacteria"/>
</dbReference>
<dbReference type="PATRIC" id="fig|909613.9.peg.5902"/>
<dbReference type="Gene3D" id="3.40.630.30">
    <property type="match status" value="1"/>
</dbReference>
<dbReference type="SUPFAM" id="SSF55729">
    <property type="entry name" value="Acyl-CoA N-acyltransferases (Nat)"/>
    <property type="match status" value="1"/>
</dbReference>
<evidence type="ECO:0000313" key="6">
    <source>
        <dbReference type="Proteomes" id="UP000019277"/>
    </source>
</evidence>
<keyword evidence="1 5" id="KW-0808">Transferase</keyword>
<accession>W7IXM2</accession>
<dbReference type="PANTHER" id="PTHR43877:SF1">
    <property type="entry name" value="ACETYLTRANSFERASE"/>
    <property type="match status" value="1"/>
</dbReference>
<evidence type="ECO:0000256" key="3">
    <source>
        <dbReference type="SAM" id="MobiDB-lite"/>
    </source>
</evidence>
<evidence type="ECO:0000313" key="5">
    <source>
        <dbReference type="EMBL" id="EWC58784.1"/>
    </source>
</evidence>
<dbReference type="CDD" id="cd04301">
    <property type="entry name" value="NAT_SF"/>
    <property type="match status" value="1"/>
</dbReference>
<evidence type="ECO:0000259" key="4">
    <source>
        <dbReference type="PROSITE" id="PS51186"/>
    </source>
</evidence>
<dbReference type="AlphaFoldDB" id="W7IXM2"/>
<sequence length="201" mass="21227">MLPATTDNPAPDRLPGMADAQVRPATPADADEIARIQVQTWQTAFESLLPTDVLAGLDPAEAAEQWRQTMAQGPATVFVAQEGPWVVGFCSVGPSPESESAAANDLPAEDAATVALVSLLLVEPRWGRRGHAGRLLATAAAELRGAGCTRGIAWVPERNAASVGFFRRVGWEPDGVVRTLDAGGRPLREVRVTGTLELELA</sequence>
<dbReference type="PANTHER" id="PTHR43877">
    <property type="entry name" value="AMINOALKYLPHOSPHONATE N-ACETYLTRANSFERASE-RELATED-RELATED"/>
    <property type="match status" value="1"/>
</dbReference>
<evidence type="ECO:0000256" key="2">
    <source>
        <dbReference type="ARBA" id="ARBA00023315"/>
    </source>
</evidence>
<dbReference type="InterPro" id="IPR016181">
    <property type="entry name" value="Acyl_CoA_acyltransferase"/>
</dbReference>
<name>W7IXM2_9PSEU</name>
<comment type="caution">
    <text evidence="5">The sequence shown here is derived from an EMBL/GenBank/DDBJ whole genome shotgun (WGS) entry which is preliminary data.</text>
</comment>
<feature type="domain" description="N-acetyltransferase" evidence="4">
    <location>
        <begin position="20"/>
        <end position="197"/>
    </location>
</feature>
<dbReference type="PROSITE" id="PS51186">
    <property type="entry name" value="GNAT"/>
    <property type="match status" value="1"/>
</dbReference>
<dbReference type="Pfam" id="PF00583">
    <property type="entry name" value="Acetyltransf_1"/>
    <property type="match status" value="1"/>
</dbReference>
<dbReference type="GO" id="GO:0016747">
    <property type="term" value="F:acyltransferase activity, transferring groups other than amino-acyl groups"/>
    <property type="evidence" value="ECO:0007669"/>
    <property type="project" value="InterPro"/>
</dbReference>
<dbReference type="EMBL" id="AYXG01000228">
    <property type="protein sequence ID" value="EWC58784.1"/>
    <property type="molecule type" value="Genomic_DNA"/>
</dbReference>
<dbReference type="Proteomes" id="UP000019277">
    <property type="component" value="Unassembled WGS sequence"/>
</dbReference>
<gene>
    <name evidence="5" type="ORF">UO65_5901</name>
</gene>
<dbReference type="STRING" id="909613.UO65_5901"/>
<dbReference type="InterPro" id="IPR000182">
    <property type="entry name" value="GNAT_dom"/>
</dbReference>
<reference evidence="5 6" key="1">
    <citation type="journal article" date="2014" name="Genome Announc.">
        <title>Draft Genome Sequence of the Antitrypanosomally Active Sponge-Associated Bacterium Actinokineospora sp. Strain EG49.</title>
        <authorList>
            <person name="Harjes J."/>
            <person name="Ryu T."/>
            <person name="Abdelmohsen U.R."/>
            <person name="Moitinho-Silva L."/>
            <person name="Horn H."/>
            <person name="Ravasi T."/>
            <person name="Hentschel U."/>
        </authorList>
    </citation>
    <scope>NUCLEOTIDE SEQUENCE [LARGE SCALE GENOMIC DNA]</scope>
    <source>
        <strain evidence="5 6">EG49</strain>
    </source>
</reference>
<proteinExistence type="predicted"/>
<protein>
    <submittedName>
        <fullName evidence="5">GCN5-related N-acetyltransferase</fullName>
    </submittedName>
</protein>
<organism evidence="5 6">
    <name type="scientific">Actinokineospora spheciospongiae</name>
    <dbReference type="NCBI Taxonomy" id="909613"/>
    <lineage>
        <taxon>Bacteria</taxon>
        <taxon>Bacillati</taxon>
        <taxon>Actinomycetota</taxon>
        <taxon>Actinomycetes</taxon>
        <taxon>Pseudonocardiales</taxon>
        <taxon>Pseudonocardiaceae</taxon>
        <taxon>Actinokineospora</taxon>
    </lineage>
</organism>
<feature type="region of interest" description="Disordered" evidence="3">
    <location>
        <begin position="1"/>
        <end position="26"/>
    </location>
</feature>
<evidence type="ECO:0000256" key="1">
    <source>
        <dbReference type="ARBA" id="ARBA00022679"/>
    </source>
</evidence>
<keyword evidence="2" id="KW-0012">Acyltransferase</keyword>
<dbReference type="InterPro" id="IPR050832">
    <property type="entry name" value="Bact_Acetyltransf"/>
</dbReference>